<proteinExistence type="predicted"/>
<evidence type="ECO:0000313" key="3">
    <source>
        <dbReference type="Proteomes" id="UP001271723"/>
    </source>
</evidence>
<feature type="region of interest" description="Disordered" evidence="1">
    <location>
        <begin position="44"/>
        <end position="77"/>
    </location>
</feature>
<evidence type="ECO:0000256" key="1">
    <source>
        <dbReference type="SAM" id="MobiDB-lite"/>
    </source>
</evidence>
<organism evidence="2 3">
    <name type="scientific">Streptomyces griseiscabiei</name>
    <dbReference type="NCBI Taxonomy" id="2993540"/>
    <lineage>
        <taxon>Bacteria</taxon>
        <taxon>Bacillati</taxon>
        <taxon>Actinomycetota</taxon>
        <taxon>Actinomycetes</taxon>
        <taxon>Kitasatosporales</taxon>
        <taxon>Streptomycetaceae</taxon>
        <taxon>Streptomyces</taxon>
    </lineage>
</organism>
<name>A0ABU4LDT9_9ACTN</name>
<dbReference type="Gene3D" id="3.40.50.720">
    <property type="entry name" value="NAD(P)-binding Rossmann-like Domain"/>
    <property type="match status" value="1"/>
</dbReference>
<evidence type="ECO:0000313" key="2">
    <source>
        <dbReference type="EMBL" id="MDX2913193.1"/>
    </source>
</evidence>
<dbReference type="InterPro" id="IPR036291">
    <property type="entry name" value="NAD(P)-bd_dom_sf"/>
</dbReference>
<reference evidence="2 3" key="1">
    <citation type="journal article" date="2023" name="Microb. Genom.">
        <title>Mesoterricola silvestris gen. nov., sp. nov., Mesoterricola sediminis sp. nov., Geothrix oryzae sp. nov., Geothrix edaphica sp. nov., Geothrix rubra sp. nov., and Geothrix limicola sp. nov., six novel members of Acidobacteriota isolated from soils.</title>
        <authorList>
            <person name="Weisberg A.J."/>
            <person name="Pearce E."/>
            <person name="Kramer C.G."/>
            <person name="Chang J.H."/>
            <person name="Clarke C.R."/>
        </authorList>
    </citation>
    <scope>NUCLEOTIDE SEQUENCE [LARGE SCALE GENOMIC DNA]</scope>
    <source>
        <strain evidence="2 3">NRRL_B-2795</strain>
    </source>
</reference>
<sequence length="77" mass="7834">MSDVHDVGAIVTGGAGGIGAATAALPRERGARVAVLDLRTDGAPAGVHALPCASPTRQRSTKPSPPPRVRWAHSTCR</sequence>
<protein>
    <submittedName>
        <fullName evidence="2">Uncharacterized protein</fullName>
    </submittedName>
</protein>
<gene>
    <name evidence="2" type="ORF">PV517_31555</name>
</gene>
<dbReference type="Proteomes" id="UP001271723">
    <property type="component" value="Unassembled WGS sequence"/>
</dbReference>
<accession>A0ABU4LDT9</accession>
<keyword evidence="3" id="KW-1185">Reference proteome</keyword>
<dbReference type="RefSeq" id="WP_256965457.1">
    <property type="nucleotide sequence ID" value="NZ_JAGJBZ010000001.1"/>
</dbReference>
<dbReference type="EMBL" id="JARAVY010000014">
    <property type="protein sequence ID" value="MDX2913193.1"/>
    <property type="molecule type" value="Genomic_DNA"/>
</dbReference>
<dbReference type="SUPFAM" id="SSF51735">
    <property type="entry name" value="NAD(P)-binding Rossmann-fold domains"/>
    <property type="match status" value="1"/>
</dbReference>
<comment type="caution">
    <text evidence="2">The sequence shown here is derived from an EMBL/GenBank/DDBJ whole genome shotgun (WGS) entry which is preliminary data.</text>
</comment>